<accession>A0A844ZWR4</accession>
<dbReference type="OrthoDB" id="9776847at2"/>
<comment type="similarity">
    <text evidence="9">Belongs to the tryptophan 2,3-dioxygenase family.</text>
</comment>
<dbReference type="Gene3D" id="1.20.58.480">
    <property type="match status" value="1"/>
</dbReference>
<evidence type="ECO:0000256" key="9">
    <source>
        <dbReference type="HAMAP-Rule" id="MF_01972"/>
    </source>
</evidence>
<dbReference type="AlphaFoldDB" id="A0A844ZWR4"/>
<dbReference type="UniPathway" id="UPA00333">
    <property type="reaction ID" value="UER00453"/>
</dbReference>
<dbReference type="Pfam" id="PF03301">
    <property type="entry name" value="Trp_dioxygenase"/>
    <property type="match status" value="1"/>
</dbReference>
<feature type="binding site" evidence="9">
    <location>
        <position position="98"/>
    </location>
    <ligand>
        <name>substrate</name>
    </ligand>
</feature>
<evidence type="ECO:0000313" key="11">
    <source>
        <dbReference type="Proteomes" id="UP000442714"/>
    </source>
</evidence>
<protein>
    <recommendedName>
        <fullName evidence="9">Tryptophan 2,3-dioxygenase</fullName>
        <shortName evidence="9">TDO</shortName>
        <ecNumber evidence="9">1.13.11.11</ecNumber>
    </recommendedName>
    <alternativeName>
        <fullName evidence="9">Tryptamin 2,3-dioxygenase</fullName>
    </alternativeName>
    <alternativeName>
        <fullName evidence="9">Tryptophan oxygenase</fullName>
        <shortName evidence="9">TO</shortName>
        <shortName evidence="9">TRPO</shortName>
    </alternativeName>
    <alternativeName>
        <fullName evidence="9">Tryptophan pyrrolase</fullName>
    </alternativeName>
    <alternativeName>
        <fullName evidence="9">Tryptophanase</fullName>
    </alternativeName>
</protein>
<dbReference type="InterPro" id="IPR004981">
    <property type="entry name" value="Trp_2_3_dOase"/>
</dbReference>
<evidence type="ECO:0000256" key="5">
    <source>
        <dbReference type="ARBA" id="ARBA00023002"/>
    </source>
</evidence>
<keyword evidence="3 9" id="KW-0479">Metal-binding</keyword>
<evidence type="ECO:0000256" key="2">
    <source>
        <dbReference type="ARBA" id="ARBA00022617"/>
    </source>
</evidence>
<comment type="pathway">
    <text evidence="9">Amino-acid degradation; L-tryptophan degradation via kynurenine pathway; L-kynurenine from L-tryptophan: step 1/2.</text>
</comment>
<feature type="binding site" evidence="9">
    <location>
        <position position="94"/>
    </location>
    <ligand>
        <name>substrate</name>
    </ligand>
</feature>
<dbReference type="PANTHER" id="PTHR10138">
    <property type="entry name" value="TRYPTOPHAN 2,3-DIOXYGENASE"/>
    <property type="match status" value="1"/>
</dbReference>
<dbReference type="SUPFAM" id="SSF140959">
    <property type="entry name" value="Indolic compounds 2,3-dioxygenase-like"/>
    <property type="match status" value="1"/>
</dbReference>
<feature type="binding site" evidence="9">
    <location>
        <begin position="32"/>
        <end position="36"/>
    </location>
    <ligand>
        <name>substrate</name>
    </ligand>
</feature>
<keyword evidence="5 9" id="KW-0560">Oxidoreductase</keyword>
<evidence type="ECO:0000313" key="10">
    <source>
        <dbReference type="EMBL" id="MXO91197.1"/>
    </source>
</evidence>
<evidence type="ECO:0000256" key="4">
    <source>
        <dbReference type="ARBA" id="ARBA00022964"/>
    </source>
</evidence>
<dbReference type="GO" id="GO:0004833">
    <property type="term" value="F:L-tryptophan 2,3-dioxygenase activity"/>
    <property type="evidence" value="ECO:0007669"/>
    <property type="project" value="UniProtKB-UniRule"/>
</dbReference>
<comment type="caution">
    <text evidence="10">The sequence shown here is derived from an EMBL/GenBank/DDBJ whole genome shotgun (WGS) entry which is preliminary data.</text>
</comment>
<dbReference type="Proteomes" id="UP000442714">
    <property type="component" value="Unassembled WGS sequence"/>
</dbReference>
<comment type="catalytic activity">
    <reaction evidence="8 9">
        <text>L-tryptophan + O2 = N-formyl-L-kynurenine</text>
        <dbReference type="Rhea" id="RHEA:24536"/>
        <dbReference type="ChEBI" id="CHEBI:15379"/>
        <dbReference type="ChEBI" id="CHEBI:57912"/>
        <dbReference type="ChEBI" id="CHEBI:58629"/>
        <dbReference type="EC" id="1.13.11.11"/>
    </reaction>
</comment>
<proteinExistence type="inferred from homology"/>
<keyword evidence="6 9" id="KW-0408">Iron</keyword>
<evidence type="ECO:0000256" key="7">
    <source>
        <dbReference type="ARBA" id="ARBA00023079"/>
    </source>
</evidence>
<dbReference type="EMBL" id="WTYX01000002">
    <property type="protein sequence ID" value="MXO91197.1"/>
    <property type="molecule type" value="Genomic_DNA"/>
</dbReference>
<dbReference type="GO" id="GO:0019441">
    <property type="term" value="P:L-tryptophan catabolic process to kynurenine"/>
    <property type="evidence" value="ECO:0007669"/>
    <property type="project" value="UniProtKB-UniRule"/>
</dbReference>
<dbReference type="PANTHER" id="PTHR10138:SF0">
    <property type="entry name" value="TRYPTOPHAN 2,3-DIOXYGENASE"/>
    <property type="match status" value="1"/>
</dbReference>
<dbReference type="EC" id="1.13.11.11" evidence="9"/>
<dbReference type="InterPro" id="IPR037217">
    <property type="entry name" value="Trp/Indoleamine_2_3_dOase-like"/>
</dbReference>
<reference evidence="10 11" key="1">
    <citation type="submission" date="2019-12" db="EMBL/GenBank/DDBJ databases">
        <title>Genomic-based taxomic classification of the family Erythrobacteraceae.</title>
        <authorList>
            <person name="Xu L."/>
        </authorList>
    </citation>
    <scope>NUCLEOTIDE SEQUENCE [LARGE SCALE GENOMIC DNA]</scope>
    <source>
        <strain evidence="10 11">KCTC 52763</strain>
    </source>
</reference>
<keyword evidence="7 9" id="KW-0823">Tryptophan catabolism</keyword>
<name>A0A844ZWR4_9SPHN</name>
<comment type="cofactor">
    <cofactor evidence="9">
        <name>heme</name>
        <dbReference type="ChEBI" id="CHEBI:30413"/>
    </cofactor>
    <text evidence="9">Binds 1 heme group per subunit.</text>
</comment>
<feature type="binding site" description="axial binding residue" evidence="9">
    <location>
        <position position="221"/>
    </location>
    <ligand>
        <name>heme</name>
        <dbReference type="ChEBI" id="CHEBI:30413"/>
    </ligand>
    <ligandPart>
        <name>Fe</name>
        <dbReference type="ChEBI" id="CHEBI:18248"/>
    </ligandPart>
</feature>
<keyword evidence="11" id="KW-1185">Reference proteome</keyword>
<dbReference type="HAMAP" id="MF_01972">
    <property type="entry name" value="T23O"/>
    <property type="match status" value="1"/>
</dbReference>
<keyword evidence="2 9" id="KW-0349">Heme</keyword>
<dbReference type="FunFam" id="1.20.58.480:FF:000001">
    <property type="entry name" value="Tryptophan 2,3-dioxygenase"/>
    <property type="match status" value="1"/>
</dbReference>
<dbReference type="GO" id="GO:0046872">
    <property type="term" value="F:metal ion binding"/>
    <property type="evidence" value="ECO:0007669"/>
    <property type="project" value="UniProtKB-KW"/>
</dbReference>
<evidence type="ECO:0000256" key="3">
    <source>
        <dbReference type="ARBA" id="ARBA00022723"/>
    </source>
</evidence>
<sequence length="263" mass="29959">MTKGVTYSSYLDLEKILSAQHPASDAHDEMLFIIVHQASELWLKLCLHELGEAREHIASDTLRPAFKMLSRVARAQGQLISSWDVLSTMTPHDYSLVRPHLGSSSGFQSAQYRLMEFLLGGRNPDMVTMHEATPDVAAELHAELDRASLYDEAVRLLARRGFEIPGEVLDRDVQLPWAPSSQVEAAWAEVYRRPNKHWDLYELAEKLVDLEYHFQRWRFGHLKTVERIIGFKKGTGGTAGVPYLESVLKQTFFPELLSVRTEI</sequence>
<evidence type="ECO:0000256" key="6">
    <source>
        <dbReference type="ARBA" id="ARBA00023004"/>
    </source>
</evidence>
<feature type="binding site" evidence="9">
    <location>
        <position position="235"/>
    </location>
    <ligand>
        <name>substrate</name>
    </ligand>
</feature>
<comment type="function">
    <text evidence="9">Heme-dependent dioxygenase that catalyzes the oxidative cleavage of the L-tryptophan (L-Trp) pyrrole ring and converts L-tryptophan to N-formyl-L-kynurenine. Catalyzes the oxidative cleavage of the indole moiety.</text>
</comment>
<evidence type="ECO:0000256" key="8">
    <source>
        <dbReference type="ARBA" id="ARBA00050412"/>
    </source>
</evidence>
<keyword evidence="4 9" id="KW-0223">Dioxygenase</keyword>
<gene>
    <name evidence="9" type="primary">kynA</name>
    <name evidence="10" type="ORF">GRI41_10210</name>
</gene>
<dbReference type="GO" id="GO:0020037">
    <property type="term" value="F:heme binding"/>
    <property type="evidence" value="ECO:0007669"/>
    <property type="project" value="UniProtKB-UniRule"/>
</dbReference>
<evidence type="ECO:0000256" key="1">
    <source>
        <dbReference type="ARBA" id="ARBA00011881"/>
    </source>
</evidence>
<dbReference type="GO" id="GO:0019442">
    <property type="term" value="P:L-tryptophan catabolic process to acetyl-CoA"/>
    <property type="evidence" value="ECO:0007669"/>
    <property type="project" value="TreeGrafter"/>
</dbReference>
<organism evidence="10 11">
    <name type="scientific">Pontixanthobacter aquaemixtae</name>
    <dbReference type="NCBI Taxonomy" id="1958940"/>
    <lineage>
        <taxon>Bacteria</taxon>
        <taxon>Pseudomonadati</taxon>
        <taxon>Pseudomonadota</taxon>
        <taxon>Alphaproteobacteria</taxon>
        <taxon>Sphingomonadales</taxon>
        <taxon>Erythrobacteraceae</taxon>
        <taxon>Pontixanthobacter</taxon>
    </lineage>
</organism>
<dbReference type="RefSeq" id="WP_160604910.1">
    <property type="nucleotide sequence ID" value="NZ_WTYX01000002.1"/>
</dbReference>
<comment type="subunit">
    <text evidence="1 9">Homotetramer.</text>
</comment>